<reference key="1">
    <citation type="submission" date="2010-11" db="EMBL/GenBank/DDBJ databases">
        <title>The complete genome of Paludibacter propionicigenes DSM 17365.</title>
        <authorList>
            <consortium name="US DOE Joint Genome Institute (JGI-PGF)"/>
            <person name="Lucas S."/>
            <person name="Copeland A."/>
            <person name="Lapidus A."/>
            <person name="Bruce D."/>
            <person name="Goodwin L."/>
            <person name="Pitluck S."/>
            <person name="Kyrpides N."/>
            <person name="Mavromatis K."/>
            <person name="Ivanova N."/>
            <person name="Munk A.C."/>
            <person name="Brettin T."/>
            <person name="Detter J.C."/>
            <person name="Han C."/>
            <person name="Tapia R."/>
            <person name="Land M."/>
            <person name="Hauser L."/>
            <person name="Markowitz V."/>
            <person name="Cheng J.-F."/>
            <person name="Hugenholtz P."/>
            <person name="Woyke T."/>
            <person name="Wu D."/>
            <person name="Gronow S."/>
            <person name="Wellnitz S."/>
            <person name="Brambilla E."/>
            <person name="Klenk H.-P."/>
            <person name="Eisen J.A."/>
        </authorList>
    </citation>
    <scope>NUCLEOTIDE SEQUENCE</scope>
    <source>
        <strain>WB4</strain>
    </source>
</reference>
<dbReference type="InterPro" id="IPR013655">
    <property type="entry name" value="PAS_fold_3"/>
</dbReference>
<dbReference type="GO" id="GO:0005524">
    <property type="term" value="F:ATP binding"/>
    <property type="evidence" value="ECO:0007669"/>
    <property type="project" value="UniProtKB-KW"/>
</dbReference>
<dbReference type="InterPro" id="IPR001610">
    <property type="entry name" value="PAC"/>
</dbReference>
<dbReference type="InterPro" id="IPR005467">
    <property type="entry name" value="His_kinase_dom"/>
</dbReference>
<dbReference type="eggNOG" id="COG2202">
    <property type="taxonomic scope" value="Bacteria"/>
</dbReference>
<keyword evidence="5" id="KW-0547">Nucleotide-binding</keyword>
<keyword evidence="9" id="KW-0175">Coiled coil</keyword>
<dbReference type="KEGG" id="ppn:Palpr_2915"/>
<evidence type="ECO:0000259" key="12">
    <source>
        <dbReference type="PROSITE" id="PS50113"/>
    </source>
</evidence>
<evidence type="ECO:0000256" key="7">
    <source>
        <dbReference type="ARBA" id="ARBA00022840"/>
    </source>
</evidence>
<dbReference type="Pfam" id="PF07730">
    <property type="entry name" value="HisKA_3"/>
    <property type="match status" value="1"/>
</dbReference>
<evidence type="ECO:0000256" key="3">
    <source>
        <dbReference type="ARBA" id="ARBA00022553"/>
    </source>
</evidence>
<evidence type="ECO:0000256" key="6">
    <source>
        <dbReference type="ARBA" id="ARBA00022777"/>
    </source>
</evidence>
<dbReference type="CDD" id="cd16917">
    <property type="entry name" value="HATPase_UhpB-NarQ-NarX-like"/>
    <property type="match status" value="1"/>
</dbReference>
<dbReference type="STRING" id="694427.Palpr_2915"/>
<comment type="catalytic activity">
    <reaction evidence="1">
        <text>ATP + protein L-histidine = ADP + protein N-phospho-L-histidine.</text>
        <dbReference type="EC" id="2.7.13.3"/>
    </reaction>
</comment>
<name>E4T8K0_PALPW</name>
<evidence type="ECO:0000256" key="2">
    <source>
        <dbReference type="ARBA" id="ARBA00012438"/>
    </source>
</evidence>
<keyword evidence="3" id="KW-0597">Phosphoprotein</keyword>
<organism evidence="13 14">
    <name type="scientific">Paludibacter propionicigenes (strain DSM 17365 / JCM 13257 / WB4)</name>
    <dbReference type="NCBI Taxonomy" id="694427"/>
    <lineage>
        <taxon>Bacteria</taxon>
        <taxon>Pseudomonadati</taxon>
        <taxon>Bacteroidota</taxon>
        <taxon>Bacteroidia</taxon>
        <taxon>Bacteroidales</taxon>
        <taxon>Paludibacteraceae</taxon>
        <taxon>Paludibacter</taxon>
    </lineage>
</organism>
<dbReference type="SMART" id="SM00387">
    <property type="entry name" value="HATPase_c"/>
    <property type="match status" value="1"/>
</dbReference>
<dbReference type="EC" id="2.7.13.3" evidence="2"/>
<evidence type="ECO:0000313" key="14">
    <source>
        <dbReference type="Proteomes" id="UP000008718"/>
    </source>
</evidence>
<evidence type="ECO:0000313" key="13">
    <source>
        <dbReference type="EMBL" id="ADQ81044.1"/>
    </source>
</evidence>
<feature type="domain" description="PAS" evidence="11">
    <location>
        <begin position="367"/>
        <end position="424"/>
    </location>
</feature>
<keyword evidence="4" id="KW-0808">Transferase</keyword>
<feature type="coiled-coil region" evidence="9">
    <location>
        <begin position="325"/>
        <end position="370"/>
    </location>
</feature>
<evidence type="ECO:0000256" key="1">
    <source>
        <dbReference type="ARBA" id="ARBA00000085"/>
    </source>
</evidence>
<dbReference type="Proteomes" id="UP000008718">
    <property type="component" value="Chromosome"/>
</dbReference>
<dbReference type="EMBL" id="CP002345">
    <property type="protein sequence ID" value="ADQ81044.1"/>
    <property type="molecule type" value="Genomic_DNA"/>
</dbReference>
<evidence type="ECO:0000256" key="8">
    <source>
        <dbReference type="ARBA" id="ARBA00023012"/>
    </source>
</evidence>
<dbReference type="InterPro" id="IPR003594">
    <property type="entry name" value="HATPase_dom"/>
</dbReference>
<evidence type="ECO:0000259" key="10">
    <source>
        <dbReference type="PROSITE" id="PS50109"/>
    </source>
</evidence>
<dbReference type="SUPFAM" id="SSF55874">
    <property type="entry name" value="ATPase domain of HSP90 chaperone/DNA topoisomerase II/histidine kinase"/>
    <property type="match status" value="1"/>
</dbReference>
<dbReference type="GO" id="GO:0000155">
    <property type="term" value="F:phosphorelay sensor kinase activity"/>
    <property type="evidence" value="ECO:0007669"/>
    <property type="project" value="InterPro"/>
</dbReference>
<evidence type="ECO:0000256" key="5">
    <source>
        <dbReference type="ARBA" id="ARBA00022741"/>
    </source>
</evidence>
<sequence>MMDTASSKLKKEAGAFLQSRSILAGVDTPESESLRLIRELLANQTLLENENKKLRVSKESVIQEYEVYQDIINNQPVGIYRIQVFPVKDWGYNAWHSSDNPPYLMKLANDRFCEILGVTRQEFENNPYLVADLIYADDKADFIKKNEDANRTKTPFNWQGRIVVHQEMKWVRMESHPRVLASGHVIWTGLLHDITERKRTEEALIATRLKLDDIVEAVHVGIVDIHVETGELTYNQVYPKMVGYTHEELGKVLKESPIPGWRGIVHPDDVDITFDAYTRYAESNLPYYEYECRVRHKDGHWVWMHQRASITERSPDGRPLIMSGIHTDISHRKRLEQELNELNEDLEKRIAERTRELEELYSSLQLTEEKFRTIADFTYDWEYWKSPENEIIYMSPSVEKMTGYTVQEFVDNPILLDNIVYENDSAVWLNHKKDRHNQTSNDNSSEINFRIKRKDGQIRWIGHICRDIIVNGKSLGLRVSNRDITEKVEAENKLLQIAIEVEERERNRFSSELHDGLGPLLSIIKLYFQWLSETNDVEKMKMITLKGNESIESAIQSTRELAHGLSSQLLMKTGFVNALLHFTERINETQKIKINFTYNSTDRFSWITEVALYRITTELIKNTLTYAQATDIDIQFYFDKAKNIITFVYTDNGIGFDWLEKAQNGAGLGLMNIQNRVQQMRGELNIDSSSGGGMKTYLKLPLVEYSDVNLFKE</sequence>
<dbReference type="AlphaFoldDB" id="E4T8K0"/>
<dbReference type="InterPro" id="IPR011712">
    <property type="entry name" value="Sig_transdc_His_kin_sub3_dim/P"/>
</dbReference>
<dbReference type="PANTHER" id="PTHR24421">
    <property type="entry name" value="NITRATE/NITRITE SENSOR PROTEIN NARX-RELATED"/>
    <property type="match status" value="1"/>
</dbReference>
<dbReference type="RefSeq" id="WP_013446413.1">
    <property type="nucleotide sequence ID" value="NC_014734.1"/>
</dbReference>
<keyword evidence="8" id="KW-0902">Two-component regulatory system</keyword>
<feature type="domain" description="PAC" evidence="12">
    <location>
        <begin position="288"/>
        <end position="341"/>
    </location>
</feature>
<dbReference type="eggNOG" id="COG4585">
    <property type="taxonomic scope" value="Bacteria"/>
</dbReference>
<evidence type="ECO:0000259" key="11">
    <source>
        <dbReference type="PROSITE" id="PS50112"/>
    </source>
</evidence>
<gene>
    <name evidence="13" type="ordered locus">Palpr_2915</name>
</gene>
<dbReference type="InterPro" id="IPR000700">
    <property type="entry name" value="PAS-assoc_C"/>
</dbReference>
<dbReference type="GO" id="GO:0016020">
    <property type="term" value="C:membrane"/>
    <property type="evidence" value="ECO:0007669"/>
    <property type="project" value="InterPro"/>
</dbReference>
<dbReference type="SUPFAM" id="SSF55785">
    <property type="entry name" value="PYP-like sensor domain (PAS domain)"/>
    <property type="match status" value="3"/>
</dbReference>
<dbReference type="InterPro" id="IPR036890">
    <property type="entry name" value="HATPase_C_sf"/>
</dbReference>
<dbReference type="GO" id="GO:0046983">
    <property type="term" value="F:protein dimerization activity"/>
    <property type="evidence" value="ECO:0007669"/>
    <property type="project" value="InterPro"/>
</dbReference>
<dbReference type="Gene3D" id="1.20.5.1930">
    <property type="match status" value="1"/>
</dbReference>
<dbReference type="Gene3D" id="3.30.450.20">
    <property type="entry name" value="PAS domain"/>
    <property type="match status" value="3"/>
</dbReference>
<protein>
    <recommendedName>
        <fullName evidence="2">histidine kinase</fullName>
        <ecNumber evidence="2">2.7.13.3</ecNumber>
    </recommendedName>
</protein>
<keyword evidence="6 13" id="KW-0418">Kinase</keyword>
<dbReference type="Pfam" id="PF08447">
    <property type="entry name" value="PAS_3"/>
    <property type="match status" value="3"/>
</dbReference>
<proteinExistence type="predicted"/>
<dbReference type="CDD" id="cd00130">
    <property type="entry name" value="PAS"/>
    <property type="match status" value="3"/>
</dbReference>
<dbReference type="Gene3D" id="3.30.565.10">
    <property type="entry name" value="Histidine kinase-like ATPase, C-terminal domain"/>
    <property type="match status" value="1"/>
</dbReference>
<feature type="domain" description="Histidine kinase" evidence="10">
    <location>
        <begin position="508"/>
        <end position="704"/>
    </location>
</feature>
<dbReference type="HOGENOM" id="CLU_387248_0_0_10"/>
<accession>E4T8K0</accession>
<dbReference type="InterPro" id="IPR035965">
    <property type="entry name" value="PAS-like_dom_sf"/>
</dbReference>
<keyword evidence="7" id="KW-0067">ATP-binding</keyword>
<dbReference type="SMART" id="SM00086">
    <property type="entry name" value="PAC"/>
    <property type="match status" value="3"/>
</dbReference>
<dbReference type="InterPro" id="IPR050482">
    <property type="entry name" value="Sensor_HK_TwoCompSys"/>
</dbReference>
<feature type="domain" description="PAC" evidence="12">
    <location>
        <begin position="445"/>
        <end position="496"/>
    </location>
</feature>
<evidence type="ECO:0000256" key="4">
    <source>
        <dbReference type="ARBA" id="ARBA00022679"/>
    </source>
</evidence>
<reference evidence="13 14" key="2">
    <citation type="journal article" date="2011" name="Stand. Genomic Sci.">
        <title>Complete genome sequence of Paludibacter propionicigenes type strain (WB4).</title>
        <authorList>
            <person name="Gronow S."/>
            <person name="Munk C."/>
            <person name="Lapidus A."/>
            <person name="Nolan M."/>
            <person name="Lucas S."/>
            <person name="Hammon N."/>
            <person name="Deshpande S."/>
            <person name="Cheng J.F."/>
            <person name="Tapia R."/>
            <person name="Han C."/>
            <person name="Goodwin L."/>
            <person name="Pitluck S."/>
            <person name="Liolios K."/>
            <person name="Ivanova N."/>
            <person name="Mavromatis K."/>
            <person name="Mikhailova N."/>
            <person name="Pati A."/>
            <person name="Chen A."/>
            <person name="Palaniappan K."/>
            <person name="Land M."/>
            <person name="Hauser L."/>
            <person name="Chang Y.J."/>
            <person name="Jeffries C.D."/>
            <person name="Brambilla E."/>
            <person name="Rohde M."/>
            <person name="Goker M."/>
            <person name="Detter J.C."/>
            <person name="Woyke T."/>
            <person name="Bristow J."/>
            <person name="Eisen J.A."/>
            <person name="Markowitz V."/>
            <person name="Hugenholtz P."/>
            <person name="Kyrpides N.C."/>
            <person name="Klenk H.P."/>
        </authorList>
    </citation>
    <scope>NUCLEOTIDE SEQUENCE [LARGE SCALE GENOMIC DNA]</scope>
    <source>
        <strain evidence="14">DSM 17365 / JCM 13257 / WB4</strain>
    </source>
</reference>
<dbReference type="NCBIfam" id="TIGR00229">
    <property type="entry name" value="sensory_box"/>
    <property type="match status" value="3"/>
</dbReference>
<dbReference type="PANTHER" id="PTHR24421:SF10">
    <property type="entry name" value="NITRATE_NITRITE SENSOR PROTEIN NARQ"/>
    <property type="match status" value="1"/>
</dbReference>
<evidence type="ECO:0000256" key="9">
    <source>
        <dbReference type="SAM" id="Coils"/>
    </source>
</evidence>
<dbReference type="PROSITE" id="PS50113">
    <property type="entry name" value="PAC"/>
    <property type="match status" value="2"/>
</dbReference>
<dbReference type="PROSITE" id="PS50112">
    <property type="entry name" value="PAS"/>
    <property type="match status" value="1"/>
</dbReference>
<keyword evidence="14" id="KW-1185">Reference proteome</keyword>
<dbReference type="InterPro" id="IPR000014">
    <property type="entry name" value="PAS"/>
</dbReference>
<dbReference type="PROSITE" id="PS50109">
    <property type="entry name" value="HIS_KIN"/>
    <property type="match status" value="1"/>
</dbReference>
<dbReference type="Pfam" id="PF02518">
    <property type="entry name" value="HATPase_c"/>
    <property type="match status" value="1"/>
</dbReference>